<dbReference type="SMART" id="SM00248">
    <property type="entry name" value="ANK"/>
    <property type="match status" value="4"/>
</dbReference>
<dbReference type="InterPro" id="IPR036770">
    <property type="entry name" value="Ankyrin_rpt-contain_sf"/>
</dbReference>
<sequence length="347" mass="37273">MSARVRFSGEPPNQMRAAPAMAESSGGQSLASALFSRPMPKTYPEVAYSMDIFTAASIGDNDVIKSQILRGIDINARNVSGWTALHYAAYLGHEATVSLFLDNSAQIDTCNARGQTALMLASACGNLSTVNLLLKRGASVDRVDISNRQALHYAGACSQNTVTDALLAMGADPNSRDQDGMTPTLEACSAAHELTLLALLGKGGDVMAKNSKGDDGAALASECPSIVQIIRQHQDFDDMGIAYGPKKKMLKVIQKYKEVGAIVVEQFDVRGTASAMPTDEIQQTAVREMTSTLRFVKEGNENIKQYALEALEKLANSSNAPQLRSLLTNIIDLTEQIAARTTRHAYK</sequence>
<feature type="repeat" description="ANK" evidence="3">
    <location>
        <begin position="113"/>
        <end position="145"/>
    </location>
</feature>
<dbReference type="PROSITE" id="PS50297">
    <property type="entry name" value="ANK_REP_REGION"/>
    <property type="match status" value="2"/>
</dbReference>
<evidence type="ECO:0000256" key="3">
    <source>
        <dbReference type="PROSITE-ProRule" id="PRU00023"/>
    </source>
</evidence>
<evidence type="ECO:0000313" key="6">
    <source>
        <dbReference type="WBParaSite" id="MBELARI_LOCUS5643"/>
    </source>
</evidence>
<keyword evidence="1" id="KW-0677">Repeat</keyword>
<proteinExistence type="predicted"/>
<evidence type="ECO:0008006" key="7">
    <source>
        <dbReference type="Google" id="ProtNLM"/>
    </source>
</evidence>
<dbReference type="GO" id="GO:0070531">
    <property type="term" value="C:BRCA1-A complex"/>
    <property type="evidence" value="ECO:0007669"/>
    <property type="project" value="TreeGrafter"/>
</dbReference>
<protein>
    <recommendedName>
        <fullName evidence="7">Ankyrin repeat protein</fullName>
    </recommendedName>
</protein>
<evidence type="ECO:0000256" key="4">
    <source>
        <dbReference type="SAM" id="MobiDB-lite"/>
    </source>
</evidence>
<dbReference type="GO" id="GO:0004842">
    <property type="term" value="F:ubiquitin-protein transferase activity"/>
    <property type="evidence" value="ECO:0007669"/>
    <property type="project" value="TreeGrafter"/>
</dbReference>
<evidence type="ECO:0000256" key="1">
    <source>
        <dbReference type="ARBA" id="ARBA00022737"/>
    </source>
</evidence>
<accession>A0AAF3FF35</accession>
<feature type="repeat" description="ANK" evidence="3">
    <location>
        <begin position="146"/>
        <end position="178"/>
    </location>
</feature>
<keyword evidence="2 3" id="KW-0040">ANK repeat</keyword>
<dbReference type="InterPro" id="IPR002110">
    <property type="entry name" value="Ankyrin_rpt"/>
</dbReference>
<dbReference type="Pfam" id="PF12796">
    <property type="entry name" value="Ank_2"/>
    <property type="match status" value="1"/>
</dbReference>
<evidence type="ECO:0000256" key="2">
    <source>
        <dbReference type="ARBA" id="ARBA00023043"/>
    </source>
</evidence>
<dbReference type="PROSITE" id="PS50088">
    <property type="entry name" value="ANK_REPEAT"/>
    <property type="match status" value="3"/>
</dbReference>
<feature type="region of interest" description="Disordered" evidence="4">
    <location>
        <begin position="1"/>
        <end position="22"/>
    </location>
</feature>
<reference evidence="6" key="1">
    <citation type="submission" date="2024-02" db="UniProtKB">
        <authorList>
            <consortium name="WormBaseParasite"/>
        </authorList>
    </citation>
    <scope>IDENTIFICATION</scope>
</reference>
<keyword evidence="5" id="KW-1185">Reference proteome</keyword>
<evidence type="ECO:0000313" key="5">
    <source>
        <dbReference type="Proteomes" id="UP000887575"/>
    </source>
</evidence>
<dbReference type="PRINTS" id="PR01415">
    <property type="entry name" value="ANKYRIN"/>
</dbReference>
<dbReference type="PANTHER" id="PTHR24171:SF9">
    <property type="entry name" value="ANKYRIN REPEAT DOMAIN-CONTAINING PROTEIN 39"/>
    <property type="match status" value="1"/>
</dbReference>
<organism evidence="5 6">
    <name type="scientific">Mesorhabditis belari</name>
    <dbReference type="NCBI Taxonomy" id="2138241"/>
    <lineage>
        <taxon>Eukaryota</taxon>
        <taxon>Metazoa</taxon>
        <taxon>Ecdysozoa</taxon>
        <taxon>Nematoda</taxon>
        <taxon>Chromadorea</taxon>
        <taxon>Rhabditida</taxon>
        <taxon>Rhabditina</taxon>
        <taxon>Rhabditomorpha</taxon>
        <taxon>Rhabditoidea</taxon>
        <taxon>Rhabditidae</taxon>
        <taxon>Mesorhabditinae</taxon>
        <taxon>Mesorhabditis</taxon>
    </lineage>
</organism>
<dbReference type="AlphaFoldDB" id="A0AAF3FF35"/>
<dbReference type="Gene3D" id="1.25.40.20">
    <property type="entry name" value="Ankyrin repeat-containing domain"/>
    <property type="match status" value="3"/>
</dbReference>
<dbReference type="SUPFAM" id="SSF48403">
    <property type="entry name" value="Ankyrin repeat"/>
    <property type="match status" value="1"/>
</dbReference>
<dbReference type="Proteomes" id="UP000887575">
    <property type="component" value="Unassembled WGS sequence"/>
</dbReference>
<dbReference type="WBParaSite" id="MBELARI_LOCUS5643">
    <property type="protein sequence ID" value="MBELARI_LOCUS5643"/>
    <property type="gene ID" value="MBELARI_LOCUS5643"/>
</dbReference>
<dbReference type="GO" id="GO:0085020">
    <property type="term" value="P:protein K6-linked ubiquitination"/>
    <property type="evidence" value="ECO:0007669"/>
    <property type="project" value="TreeGrafter"/>
</dbReference>
<name>A0AAF3FF35_9BILA</name>
<dbReference type="GO" id="GO:0031436">
    <property type="term" value="C:BRCA1-BARD1 complex"/>
    <property type="evidence" value="ECO:0007669"/>
    <property type="project" value="TreeGrafter"/>
</dbReference>
<feature type="repeat" description="ANK" evidence="3">
    <location>
        <begin position="80"/>
        <end position="112"/>
    </location>
</feature>
<dbReference type="PANTHER" id="PTHR24171">
    <property type="entry name" value="ANKYRIN REPEAT DOMAIN-CONTAINING PROTEIN 39-RELATED"/>
    <property type="match status" value="1"/>
</dbReference>